<comment type="subcellular location">
    <subcellularLocation>
        <location evidence="1">Cell membrane</location>
        <topology evidence="1">Peripheral membrane protein</topology>
    </subcellularLocation>
    <subcellularLocation>
        <location evidence="2">Cytoplasm</location>
        <location evidence="2">Cytoskeleton</location>
    </subcellularLocation>
</comment>
<feature type="region of interest" description="Disordered" evidence="8">
    <location>
        <begin position="612"/>
        <end position="639"/>
    </location>
</feature>
<dbReference type="InterPro" id="IPR001849">
    <property type="entry name" value="PH_domain"/>
</dbReference>
<feature type="compositionally biased region" description="Polar residues" evidence="8">
    <location>
        <begin position="129"/>
        <end position="143"/>
    </location>
</feature>
<feature type="domain" description="PH" evidence="9">
    <location>
        <begin position="423"/>
        <end position="532"/>
    </location>
</feature>
<feature type="region of interest" description="Disordered" evidence="8">
    <location>
        <begin position="1"/>
        <end position="26"/>
    </location>
</feature>
<dbReference type="FunFam" id="2.30.29.30:FF:000048">
    <property type="entry name" value="Ras association (RalGDS/AF-6) and pleckstrin homology domains 1"/>
    <property type="match status" value="1"/>
</dbReference>
<feature type="compositionally biased region" description="Low complexity" evidence="8">
    <location>
        <begin position="204"/>
        <end position="223"/>
    </location>
</feature>
<feature type="domain" description="Ras-associating" evidence="10">
    <location>
        <begin position="296"/>
        <end position="382"/>
    </location>
</feature>
<reference evidence="12" key="1">
    <citation type="submission" date="2025-08" db="UniProtKB">
        <authorList>
            <consortium name="RefSeq"/>
        </authorList>
    </citation>
    <scope>IDENTIFICATION</scope>
    <source>
        <strain evidence="12">Nigerian</strain>
        <tissue evidence="12">Liver and blood</tissue>
    </source>
</reference>
<evidence type="ECO:0000256" key="1">
    <source>
        <dbReference type="ARBA" id="ARBA00004202"/>
    </source>
</evidence>
<feature type="region of interest" description="Disordered" evidence="8">
    <location>
        <begin position="562"/>
        <end position="588"/>
    </location>
</feature>
<organism evidence="11 12">
    <name type="scientific">Xenopus tropicalis</name>
    <name type="common">Western clawed frog</name>
    <name type="synonym">Silurana tropicalis</name>
    <dbReference type="NCBI Taxonomy" id="8364"/>
    <lineage>
        <taxon>Eukaryota</taxon>
        <taxon>Metazoa</taxon>
        <taxon>Chordata</taxon>
        <taxon>Craniata</taxon>
        <taxon>Vertebrata</taxon>
        <taxon>Euteleostomi</taxon>
        <taxon>Amphibia</taxon>
        <taxon>Batrachia</taxon>
        <taxon>Anura</taxon>
        <taxon>Pipoidea</taxon>
        <taxon>Pipidae</taxon>
        <taxon>Xenopodinae</taxon>
        <taxon>Xenopus</taxon>
        <taxon>Silurana</taxon>
    </lineage>
</organism>
<feature type="region of interest" description="Disordered" evidence="8">
    <location>
        <begin position="188"/>
        <end position="226"/>
    </location>
</feature>
<feature type="compositionally biased region" description="Basic and acidic residues" evidence="8">
    <location>
        <begin position="1"/>
        <end position="14"/>
    </location>
</feature>
<dbReference type="AlphaFoldDB" id="A0A8J1IVD9"/>
<evidence type="ECO:0000313" key="11">
    <source>
        <dbReference type="Proteomes" id="UP000008143"/>
    </source>
</evidence>
<dbReference type="InterPro" id="IPR039664">
    <property type="entry name" value="GRB/APBB1IP"/>
</dbReference>
<evidence type="ECO:0000259" key="10">
    <source>
        <dbReference type="PROSITE" id="PS50200"/>
    </source>
</evidence>
<protein>
    <submittedName>
        <fullName evidence="12">Ras-associated and pleckstrin homology domains-containing protein 1 isoform X3</fullName>
    </submittedName>
</protein>
<dbReference type="GeneID" id="100491727"/>
<evidence type="ECO:0000256" key="2">
    <source>
        <dbReference type="ARBA" id="ARBA00004245"/>
    </source>
</evidence>
<evidence type="ECO:0000256" key="3">
    <source>
        <dbReference type="ARBA" id="ARBA00022475"/>
    </source>
</evidence>
<evidence type="ECO:0000256" key="7">
    <source>
        <dbReference type="ARBA" id="ARBA00038382"/>
    </source>
</evidence>
<name>A0A8J1IVD9_XENTR</name>
<dbReference type="InterPro" id="IPR039665">
    <property type="entry name" value="PH_APBB1IP"/>
</dbReference>
<dbReference type="CDD" id="cd01259">
    <property type="entry name" value="PH_APBB1IP"/>
    <property type="match status" value="1"/>
</dbReference>
<keyword evidence="3" id="KW-1003">Cell membrane</keyword>
<keyword evidence="11" id="KW-1185">Reference proteome</keyword>
<gene>
    <name evidence="12 13" type="primary">raph1</name>
</gene>
<dbReference type="PROSITE" id="PS50003">
    <property type="entry name" value="PH_DOMAIN"/>
    <property type="match status" value="1"/>
</dbReference>
<dbReference type="SMART" id="SM00314">
    <property type="entry name" value="RA"/>
    <property type="match status" value="1"/>
</dbReference>
<feature type="region of interest" description="Disordered" evidence="8">
    <location>
        <begin position="107"/>
        <end position="152"/>
    </location>
</feature>
<dbReference type="AGR" id="Xenbase:XB-GENE-5933838"/>
<dbReference type="Gene3D" id="2.30.29.30">
    <property type="entry name" value="Pleckstrin-homology domain (PH domain)/Phosphotyrosine-binding domain (PTB)"/>
    <property type="match status" value="1"/>
</dbReference>
<dbReference type="GO" id="GO:0005856">
    <property type="term" value="C:cytoskeleton"/>
    <property type="evidence" value="ECO:0007669"/>
    <property type="project" value="UniProtKB-SubCell"/>
</dbReference>
<dbReference type="SUPFAM" id="SSF54236">
    <property type="entry name" value="Ubiquitin-like"/>
    <property type="match status" value="1"/>
</dbReference>
<evidence type="ECO:0000313" key="13">
    <source>
        <dbReference type="Xenbase" id="XB-GENE-5933838"/>
    </source>
</evidence>
<dbReference type="SMART" id="SM00233">
    <property type="entry name" value="PH"/>
    <property type="match status" value="1"/>
</dbReference>
<dbReference type="GO" id="GO:0007165">
    <property type="term" value="P:signal transduction"/>
    <property type="evidence" value="ECO:0007669"/>
    <property type="project" value="InterPro"/>
</dbReference>
<feature type="compositionally biased region" description="Low complexity" evidence="8">
    <location>
        <begin position="562"/>
        <end position="578"/>
    </location>
</feature>
<dbReference type="Xenbase" id="XB-GENE-5933838">
    <property type="gene designation" value="raph1"/>
</dbReference>
<dbReference type="InterPro" id="IPR029071">
    <property type="entry name" value="Ubiquitin-like_domsf"/>
</dbReference>
<comment type="similarity">
    <text evidence="7">Belongs to the MRL family.</text>
</comment>
<evidence type="ECO:0000256" key="4">
    <source>
        <dbReference type="ARBA" id="ARBA00022490"/>
    </source>
</evidence>
<dbReference type="InterPro" id="IPR011993">
    <property type="entry name" value="PH-like_dom_sf"/>
</dbReference>
<dbReference type="CTD" id="65059"/>
<dbReference type="RefSeq" id="XP_031749562.1">
    <property type="nucleotide sequence ID" value="XM_031893702.1"/>
</dbReference>
<evidence type="ECO:0000256" key="8">
    <source>
        <dbReference type="SAM" id="MobiDB-lite"/>
    </source>
</evidence>
<dbReference type="SUPFAM" id="SSF50729">
    <property type="entry name" value="PH domain-like"/>
    <property type="match status" value="1"/>
</dbReference>
<dbReference type="InterPro" id="IPR000159">
    <property type="entry name" value="RA_dom"/>
</dbReference>
<dbReference type="FunFam" id="3.10.20.90:FF:000027">
    <property type="entry name" value="Ras association (RalGDS/AF-6) and pleckstrin homology domains 1"/>
    <property type="match status" value="1"/>
</dbReference>
<dbReference type="CDD" id="cd16136">
    <property type="entry name" value="RA_MRL_Lpd"/>
    <property type="match status" value="1"/>
</dbReference>
<evidence type="ECO:0000259" key="9">
    <source>
        <dbReference type="PROSITE" id="PS50003"/>
    </source>
</evidence>
<dbReference type="GO" id="GO:0005886">
    <property type="term" value="C:plasma membrane"/>
    <property type="evidence" value="ECO:0007669"/>
    <property type="project" value="UniProtKB-SubCell"/>
</dbReference>
<keyword evidence="6" id="KW-0206">Cytoskeleton</keyword>
<sequence length="639" mass="72456">MEQLSDEEHDHGAEEDSDKEDQDLDKMFGAWLGELDKLTQSLDTEKTEEPVKRSPLRQETNLANFSYRFSMYNINEALNQGEPVDLDALMADLCSIEQELSSIGTHSSKNTLMFQERKPSQKPPGSRMTPKQSSLKGLPSSSGRMPKPSHANFSLDDITAQLEQASLSMDEAARQTVVEDVKPIITTHHRRTASAGTVSDSDLRSVSNSSRSSITSAASSMDSLDIDKMTRPQDLELLQPGQPISEHSYLDRETSILLRNIAGKPTHLLTKEEQAAKIKAEKIRIALEKIKEAQVKKLVIRVHMSDDSSKTMMVDERQTVRQVLDNLMDKSHCGYSLDWSLVETISELQMERIFEDHENLVENLLNWTRDSQNKLMFVERIEKYALFKNPQNYLLGRKETSEMADRNKEVLLEECFCGSSVTVPEIEGVLWLKDDGKKSWKKRYFLLRASGIYYVPKGKAKASRDLVCFLQLDHVNVYYGQDYRSKYKAPTDYCLVLKHPQIQKKSQYIKYLCCDDVRTLHQWVNGLRIAKYGKQLYTNYQEALKRTEAAYDWTSMSTSSMKSGSSSSSLPESQSNHSNQSDGSDIQAMSHVRSQSIVSSIFSEAWKRGTQLEESSKVPNEKPTSAKAIQPTALCTGQY</sequence>
<dbReference type="Proteomes" id="UP000008143">
    <property type="component" value="Chromosome 9"/>
</dbReference>
<keyword evidence="4" id="KW-0963">Cytoplasm</keyword>
<evidence type="ECO:0000313" key="12">
    <source>
        <dbReference type="RefSeq" id="XP_031749562.1"/>
    </source>
</evidence>
<evidence type="ECO:0000256" key="5">
    <source>
        <dbReference type="ARBA" id="ARBA00023136"/>
    </source>
</evidence>
<dbReference type="GO" id="GO:0005829">
    <property type="term" value="C:cytosol"/>
    <property type="evidence" value="ECO:0007669"/>
    <property type="project" value="UniProtKB-ARBA"/>
</dbReference>
<dbReference type="PROSITE" id="PS50200">
    <property type="entry name" value="RA"/>
    <property type="match status" value="1"/>
</dbReference>
<dbReference type="Gene3D" id="3.10.20.90">
    <property type="entry name" value="Phosphatidylinositol 3-kinase Catalytic Subunit, Chain A, domain 1"/>
    <property type="match status" value="1"/>
</dbReference>
<dbReference type="PANTHER" id="PTHR11243:SF15">
    <property type="entry name" value="RAS-ASSOCIATED AND PLECKSTRIN HOMOLOGY DOMAINS-CONTAINING PROTEIN 1"/>
    <property type="match status" value="1"/>
</dbReference>
<dbReference type="Pfam" id="PF21989">
    <property type="entry name" value="RA_2"/>
    <property type="match status" value="1"/>
</dbReference>
<evidence type="ECO:0000256" key="6">
    <source>
        <dbReference type="ARBA" id="ARBA00023212"/>
    </source>
</evidence>
<accession>A0A8J1IVD9</accession>
<keyword evidence="5" id="KW-0472">Membrane</keyword>
<dbReference type="PANTHER" id="PTHR11243">
    <property type="entry name" value="GROWTH FACTOR RECEPTOR-BOUND PROTEIN"/>
    <property type="match status" value="1"/>
</dbReference>
<dbReference type="Pfam" id="PF00169">
    <property type="entry name" value="PH"/>
    <property type="match status" value="1"/>
</dbReference>
<proteinExistence type="inferred from homology"/>